<organism evidence="1 2">
    <name type="scientific">Salipiger mucosus DSM 16094</name>
    <dbReference type="NCBI Taxonomy" id="1123237"/>
    <lineage>
        <taxon>Bacteria</taxon>
        <taxon>Pseudomonadati</taxon>
        <taxon>Pseudomonadota</taxon>
        <taxon>Alphaproteobacteria</taxon>
        <taxon>Rhodobacterales</taxon>
        <taxon>Roseobacteraceae</taxon>
        <taxon>Salipiger</taxon>
    </lineage>
</organism>
<dbReference type="Proteomes" id="UP000015347">
    <property type="component" value="Unassembled WGS sequence"/>
</dbReference>
<proteinExistence type="predicted"/>
<evidence type="ECO:0000313" key="2">
    <source>
        <dbReference type="Proteomes" id="UP000015347"/>
    </source>
</evidence>
<keyword evidence="2" id="KW-1185">Reference proteome</keyword>
<accession>S9Q5U0</accession>
<dbReference type="STRING" id="1123237.Salmuc_04626"/>
<dbReference type="EMBL" id="APVH01000043">
    <property type="protein sequence ID" value="EPX76741.1"/>
    <property type="molecule type" value="Genomic_DNA"/>
</dbReference>
<dbReference type="OrthoDB" id="158992at2"/>
<dbReference type="HOGENOM" id="CLU_927155_0_0_5"/>
<comment type="caution">
    <text evidence="1">The sequence shown here is derived from an EMBL/GenBank/DDBJ whole genome shotgun (WGS) entry which is preliminary data.</text>
</comment>
<dbReference type="RefSeq" id="WP_020041825.1">
    <property type="nucleotide sequence ID" value="NZ_KE557281.1"/>
</dbReference>
<reference evidence="2" key="1">
    <citation type="journal article" date="2014" name="Stand. Genomic Sci.">
        <title>Genome sequence of the exopolysaccharide-producing Salipiger mucosus type strain (DSM 16094(T)), a moderately halophilic member of the Roseobacter clade.</title>
        <authorList>
            <person name="Riedel T."/>
            <person name="Spring S."/>
            <person name="Fiebig A."/>
            <person name="Petersen J."/>
            <person name="Kyrpides N.C."/>
            <person name="Goker M."/>
            <person name="Klenk H.P."/>
        </authorList>
    </citation>
    <scope>NUCLEOTIDE SEQUENCE [LARGE SCALE GENOMIC DNA]</scope>
    <source>
        <strain evidence="2">DSM 16094</strain>
    </source>
</reference>
<protein>
    <submittedName>
        <fullName evidence="1">Uncharacterized protein</fullName>
    </submittedName>
</protein>
<gene>
    <name evidence="1" type="ORF">Salmuc_04626</name>
</gene>
<sequence>MKQAYTDVGLIEQDGEIFGLNLGWDSTAEHEFGLRGLKNALRLETRDVGNFRIDLPKKWRRTDAGVGKRMVTASREGVEFQSRLKNFGKATKTLPAETRLALVSGGCAQLLESCMTRKKTSYATPMPLEYRVDGERVREPMATSWAENGFVIRAFGDRERAFLKELHEAMLDGDLAVGLSGQQAFGGSGLTLVIVSKMPEEIGDLVLEQDIAEKQLQAAAEATGIHARLEEAGLGYHALAPEWTNFFKGESTMTSEYPVVFFLNPRDQQKNGHGWFTVEDLIAWTEGAGPVLKSEDALAP</sequence>
<evidence type="ECO:0000313" key="1">
    <source>
        <dbReference type="EMBL" id="EPX76741.1"/>
    </source>
</evidence>
<name>S9Q5U0_9RHOB</name>
<dbReference type="AlphaFoldDB" id="S9Q5U0"/>